<sequence>MRLPPVHVPCVDVPRRTPRPRSLSLCGLALAAALLASPTVASAADRVTGAPFATRSEVYAPHAIAATSHPLATQIALDTMRAGGSAVDAAIAANAVLGLMEPTGSGIGGDLFAIVWDPKTQKLHGYNGSGRSPRSLSLAEFQRRGLTEIPAHGPLPVTVPGAVDAWFALHQRFGRRSMAQNLAPTIAYARDGHPVHETIAYYWDRSVPRLSKWPGFAEQFTIDGRAPRTGETWRNPNLANTLQAIADGGRDAFYQGDIARTVDAYFKANDGYLSYDDLASHRGEWVEPVSTNYRGFDVWELPPNGQGIAALQILNILEGFDLKAHGFGSVEHLHLFTEAKKLAFADRARWYADPAFDPAPVARLISKDYAARRRALISMDSALREVQPATPAQLDEGDTIYLTVADADGMMVSLIQSNYRGMGSGMAPPGLGFIFQDRGEQFVLQEGHPNAFEPGKRPFHTIIPAFVTREGKPWLSFGVMGGAMQPQGHAQILMNLIDFGMNLQEAGDAPRIQHDGSTEPAGQATPMRQGGELDLETGFDYAVVRELMRRGHSVRFADGPYGGYQAIMVNPQGGWIGASESRKDGHAAGY</sequence>
<feature type="active site" description="Nucleophile" evidence="4">
    <location>
        <position position="399"/>
    </location>
</feature>
<proteinExistence type="inferred from homology"/>
<feature type="region of interest" description="Disordered" evidence="7">
    <location>
        <begin position="509"/>
        <end position="531"/>
    </location>
</feature>
<dbReference type="PRINTS" id="PR01210">
    <property type="entry name" value="GGTRANSPTASE"/>
</dbReference>
<dbReference type="InterPro" id="IPR029055">
    <property type="entry name" value="Ntn_hydrolases_N"/>
</dbReference>
<dbReference type="PANTHER" id="PTHR43881">
    <property type="entry name" value="GAMMA-GLUTAMYLTRANSPEPTIDASE (AFU_ORTHOLOGUE AFUA_4G13580)"/>
    <property type="match status" value="1"/>
</dbReference>
<comment type="PTM">
    <text evidence="6">Cleaved by autocatalysis into a large and a small subunit.</text>
</comment>
<name>A0A3M8SSF9_9GAMM</name>
<evidence type="ECO:0000256" key="8">
    <source>
        <dbReference type="SAM" id="SignalP"/>
    </source>
</evidence>
<evidence type="ECO:0000313" key="9">
    <source>
        <dbReference type="EMBL" id="RNF83635.1"/>
    </source>
</evidence>
<keyword evidence="6" id="KW-0378">Hydrolase</keyword>
<feature type="binding site" evidence="5">
    <location>
        <position position="482"/>
    </location>
    <ligand>
        <name>L-glutamate</name>
        <dbReference type="ChEBI" id="CHEBI:29985"/>
    </ligand>
</feature>
<dbReference type="RefSeq" id="WP_123087895.1">
    <property type="nucleotide sequence ID" value="NZ_RIBS01000004.1"/>
</dbReference>
<dbReference type="GO" id="GO:0006751">
    <property type="term" value="P:glutathione catabolic process"/>
    <property type="evidence" value="ECO:0007669"/>
    <property type="project" value="UniProtKB-UniRule"/>
</dbReference>
<comment type="similarity">
    <text evidence="6">Belongs to the gamma-glutamyltransferase family.</text>
</comment>
<comment type="caution">
    <text evidence="9">The sequence shown here is derived from an EMBL/GenBank/DDBJ whole genome shotgun (WGS) entry which is preliminary data.</text>
</comment>
<evidence type="ECO:0000256" key="2">
    <source>
        <dbReference type="ARBA" id="ARBA00001089"/>
    </source>
</evidence>
<dbReference type="SUPFAM" id="SSF56235">
    <property type="entry name" value="N-terminal nucleophile aminohydrolases (Ntn hydrolases)"/>
    <property type="match status" value="1"/>
</dbReference>
<dbReference type="EC" id="3.4.19.13" evidence="6"/>
<evidence type="ECO:0000313" key="10">
    <source>
        <dbReference type="Proteomes" id="UP000267049"/>
    </source>
</evidence>
<organism evidence="9 10">
    <name type="scientific">Montanilutibacter psychrotolerans</name>
    <dbReference type="NCBI Taxonomy" id="1327343"/>
    <lineage>
        <taxon>Bacteria</taxon>
        <taxon>Pseudomonadati</taxon>
        <taxon>Pseudomonadota</taxon>
        <taxon>Gammaproteobacteria</taxon>
        <taxon>Lysobacterales</taxon>
        <taxon>Lysobacteraceae</taxon>
        <taxon>Montanilutibacter</taxon>
    </lineage>
</organism>
<dbReference type="GO" id="GO:0103068">
    <property type="term" value="F:leukotriene C4 gamma-glutamyl transferase activity"/>
    <property type="evidence" value="ECO:0007669"/>
    <property type="project" value="UniProtKB-EC"/>
</dbReference>
<keyword evidence="6" id="KW-0317">Glutathione biosynthesis</keyword>
<dbReference type="InterPro" id="IPR043137">
    <property type="entry name" value="GGT_ssub_C"/>
</dbReference>
<dbReference type="AlphaFoldDB" id="A0A3M8SSF9"/>
<comment type="subunit">
    <text evidence="6">This enzyme consists of two polypeptide chains, which are synthesized in precursor form from a single polypeptide.</text>
</comment>
<dbReference type="OrthoDB" id="5297205at2"/>
<feature type="chain" id="PRO_5018032916" description="Glutathione hydrolase proenzyme" evidence="8">
    <location>
        <begin position="44"/>
        <end position="590"/>
    </location>
</feature>
<keyword evidence="6" id="KW-0865">Zymogen</keyword>
<reference evidence="9 10" key="1">
    <citation type="submission" date="2018-11" db="EMBL/GenBank/DDBJ databases">
        <title>Lysobacter cryohumiis sp. nov., isolated from soil in the Tianshan Mountains, Xinjiang, China.</title>
        <authorList>
            <person name="Luo Y."/>
            <person name="Sheng H."/>
        </authorList>
    </citation>
    <scope>NUCLEOTIDE SEQUENCE [LARGE SCALE GENOMIC DNA]</scope>
    <source>
        <strain evidence="9 10">ZS60</strain>
    </source>
</reference>
<dbReference type="EMBL" id="RIBS01000004">
    <property type="protein sequence ID" value="RNF83635.1"/>
    <property type="molecule type" value="Genomic_DNA"/>
</dbReference>
<dbReference type="InterPro" id="IPR000101">
    <property type="entry name" value="GGT_peptidase"/>
</dbReference>
<keyword evidence="10" id="KW-1185">Reference proteome</keyword>
<dbReference type="InterPro" id="IPR043138">
    <property type="entry name" value="GGT_lsub"/>
</dbReference>
<dbReference type="Gene3D" id="1.10.246.130">
    <property type="match status" value="1"/>
</dbReference>
<comment type="catalytic activity">
    <reaction evidence="1 6">
        <text>an S-substituted glutathione + H2O = an S-substituted L-cysteinylglycine + L-glutamate</text>
        <dbReference type="Rhea" id="RHEA:59468"/>
        <dbReference type="ChEBI" id="CHEBI:15377"/>
        <dbReference type="ChEBI" id="CHEBI:29985"/>
        <dbReference type="ChEBI" id="CHEBI:90779"/>
        <dbReference type="ChEBI" id="CHEBI:143103"/>
        <dbReference type="EC" id="3.4.19.13"/>
    </reaction>
</comment>
<feature type="signal peptide" evidence="8">
    <location>
        <begin position="1"/>
        <end position="43"/>
    </location>
</feature>
<comment type="catalytic activity">
    <reaction evidence="3 6">
        <text>an N-terminal (5-L-glutamyl)-[peptide] + an alpha-amino acid = 5-L-glutamyl amino acid + an N-terminal L-alpha-aminoacyl-[peptide]</text>
        <dbReference type="Rhea" id="RHEA:23904"/>
        <dbReference type="Rhea" id="RHEA-COMP:9780"/>
        <dbReference type="Rhea" id="RHEA-COMP:9795"/>
        <dbReference type="ChEBI" id="CHEBI:77644"/>
        <dbReference type="ChEBI" id="CHEBI:78597"/>
        <dbReference type="ChEBI" id="CHEBI:78599"/>
        <dbReference type="ChEBI" id="CHEBI:78608"/>
        <dbReference type="EC" id="2.3.2.2"/>
    </reaction>
</comment>
<evidence type="ECO:0000256" key="3">
    <source>
        <dbReference type="ARBA" id="ARBA00047417"/>
    </source>
</evidence>
<accession>A0A3M8SSF9</accession>
<evidence type="ECO:0000256" key="1">
    <source>
        <dbReference type="ARBA" id="ARBA00001049"/>
    </source>
</evidence>
<keyword evidence="8" id="KW-0732">Signal</keyword>
<dbReference type="InterPro" id="IPR052896">
    <property type="entry name" value="GGT-like_enzyme"/>
</dbReference>
<dbReference type="Proteomes" id="UP000267049">
    <property type="component" value="Unassembled WGS sequence"/>
</dbReference>
<evidence type="ECO:0000256" key="6">
    <source>
        <dbReference type="RuleBase" id="RU368036"/>
    </source>
</evidence>
<dbReference type="GO" id="GO:0006750">
    <property type="term" value="P:glutathione biosynthetic process"/>
    <property type="evidence" value="ECO:0007669"/>
    <property type="project" value="UniProtKB-KW"/>
</dbReference>
<keyword evidence="6 9" id="KW-0012">Acyltransferase</keyword>
<comment type="pathway">
    <text evidence="6">Sulfur metabolism; glutathione metabolism.</text>
</comment>
<gene>
    <name evidence="9" type="primary">ggt</name>
    <name evidence="9" type="ORF">EER27_09610</name>
</gene>
<dbReference type="Pfam" id="PF01019">
    <property type="entry name" value="G_glu_transpept"/>
    <property type="match status" value="1"/>
</dbReference>
<evidence type="ECO:0000256" key="4">
    <source>
        <dbReference type="PIRSR" id="PIRSR600101-1"/>
    </source>
</evidence>
<evidence type="ECO:0000256" key="5">
    <source>
        <dbReference type="PIRSR" id="PIRSR600101-2"/>
    </source>
</evidence>
<protein>
    <recommendedName>
        <fullName evidence="6">Glutathione hydrolase proenzyme</fullName>
        <ecNumber evidence="6">2.3.2.2</ecNumber>
        <ecNumber evidence="6">3.4.19.13</ecNumber>
    </recommendedName>
    <component>
        <recommendedName>
            <fullName evidence="6">Glutathione hydrolase large chain</fullName>
        </recommendedName>
    </component>
    <component>
        <recommendedName>
            <fullName evidence="6">Glutathione hydrolase small chain</fullName>
        </recommendedName>
    </component>
</protein>
<dbReference type="UniPathway" id="UPA00204"/>
<dbReference type="PANTHER" id="PTHR43881:SF1">
    <property type="entry name" value="GAMMA-GLUTAMYLTRANSPEPTIDASE (AFU_ORTHOLOGUE AFUA_4G13580)"/>
    <property type="match status" value="1"/>
</dbReference>
<keyword evidence="6 9" id="KW-0808">Transferase</keyword>
<dbReference type="GO" id="GO:0036374">
    <property type="term" value="F:glutathione hydrolase activity"/>
    <property type="evidence" value="ECO:0007669"/>
    <property type="project" value="UniProtKB-UniRule"/>
</dbReference>
<dbReference type="NCBIfam" id="TIGR00066">
    <property type="entry name" value="g_glut_trans"/>
    <property type="match status" value="1"/>
</dbReference>
<dbReference type="EC" id="2.3.2.2" evidence="6"/>
<dbReference type="Gene3D" id="3.60.20.40">
    <property type="match status" value="1"/>
</dbReference>
<comment type="catalytic activity">
    <reaction evidence="2 6">
        <text>glutathione + H2O = L-cysteinylglycine + L-glutamate</text>
        <dbReference type="Rhea" id="RHEA:28807"/>
        <dbReference type="ChEBI" id="CHEBI:15377"/>
        <dbReference type="ChEBI" id="CHEBI:29985"/>
        <dbReference type="ChEBI" id="CHEBI:57925"/>
        <dbReference type="ChEBI" id="CHEBI:61694"/>
        <dbReference type="EC" id="3.4.19.13"/>
    </reaction>
</comment>
<evidence type="ECO:0000256" key="7">
    <source>
        <dbReference type="SAM" id="MobiDB-lite"/>
    </source>
</evidence>